<name>A0AAJ0GC19_9PEZI</name>
<dbReference type="PANTHER" id="PTHR46457">
    <property type="entry name" value="DNA REPAIR PROTEIN RAD51 HOMOLOG 4"/>
    <property type="match status" value="1"/>
</dbReference>
<comment type="caution">
    <text evidence="4">The sequence shown here is derived from an EMBL/GenBank/DDBJ whole genome shotgun (WGS) entry which is preliminary data.</text>
</comment>
<evidence type="ECO:0008006" key="6">
    <source>
        <dbReference type="Google" id="ProtNLM"/>
    </source>
</evidence>
<evidence type="ECO:0000256" key="2">
    <source>
        <dbReference type="ARBA" id="ARBA00023242"/>
    </source>
</evidence>
<dbReference type="GO" id="GO:0008094">
    <property type="term" value="F:ATP-dependent activity, acting on DNA"/>
    <property type="evidence" value="ECO:0007669"/>
    <property type="project" value="TreeGrafter"/>
</dbReference>
<accession>A0AAJ0GC19</accession>
<dbReference type="AlphaFoldDB" id="A0AAJ0GC19"/>
<proteinExistence type="predicted"/>
<dbReference type="GO" id="GO:0000723">
    <property type="term" value="P:telomere maintenance"/>
    <property type="evidence" value="ECO:0007669"/>
    <property type="project" value="TreeGrafter"/>
</dbReference>
<dbReference type="SUPFAM" id="SSF52540">
    <property type="entry name" value="P-loop containing nucleoside triphosphate hydrolases"/>
    <property type="match status" value="1"/>
</dbReference>
<dbReference type="GO" id="GO:0007131">
    <property type="term" value="P:reciprocal meiotic recombination"/>
    <property type="evidence" value="ECO:0007669"/>
    <property type="project" value="TreeGrafter"/>
</dbReference>
<reference evidence="4" key="1">
    <citation type="submission" date="2023-04" db="EMBL/GenBank/DDBJ databases">
        <title>Black Yeasts Isolated from many extreme environments.</title>
        <authorList>
            <person name="Coleine C."/>
            <person name="Stajich J.E."/>
            <person name="Selbmann L."/>
        </authorList>
    </citation>
    <scope>NUCLEOTIDE SEQUENCE</scope>
    <source>
        <strain evidence="4">CCFEE 5312</strain>
    </source>
</reference>
<keyword evidence="5" id="KW-1185">Reference proteome</keyword>
<dbReference type="GO" id="GO:0000724">
    <property type="term" value="P:double-strand break repair via homologous recombination"/>
    <property type="evidence" value="ECO:0007669"/>
    <property type="project" value="TreeGrafter"/>
</dbReference>
<evidence type="ECO:0000256" key="1">
    <source>
        <dbReference type="ARBA" id="ARBA00004123"/>
    </source>
</evidence>
<feature type="region of interest" description="Disordered" evidence="3">
    <location>
        <begin position="144"/>
        <end position="193"/>
    </location>
</feature>
<comment type="subcellular location">
    <subcellularLocation>
        <location evidence="1">Nucleus</location>
    </subcellularLocation>
</comment>
<evidence type="ECO:0000313" key="4">
    <source>
        <dbReference type="EMBL" id="KAK3052959.1"/>
    </source>
</evidence>
<organism evidence="4 5">
    <name type="scientific">Extremus antarcticus</name>
    <dbReference type="NCBI Taxonomy" id="702011"/>
    <lineage>
        <taxon>Eukaryota</taxon>
        <taxon>Fungi</taxon>
        <taxon>Dikarya</taxon>
        <taxon>Ascomycota</taxon>
        <taxon>Pezizomycotina</taxon>
        <taxon>Dothideomycetes</taxon>
        <taxon>Dothideomycetidae</taxon>
        <taxon>Mycosphaerellales</taxon>
        <taxon>Extremaceae</taxon>
        <taxon>Extremus</taxon>
    </lineage>
</organism>
<keyword evidence="2" id="KW-0539">Nucleus</keyword>
<sequence>MALPAEPILASSRWIHEQGRKSTTPANASGQRSALTIGIRAADDVLGRCIQPGHITCMTADPGTGERELCEAIVVAHLLGAPDAVATIVDTGSSFDVRKVHRLTLERVRDHEDASKSALQVLDRLKIMKVFDFEGLKDALSELRQSASHQSATSGKSHHETRAPRGTVSDSEDEDEMLDGWQPTQPEPATPIKPQPAPAHITASGLLLINNLPQVISPLIKSNYAQGQALLVSFMRSLSHLAKARTLRTIIVNGTSTFGKSKEETPSAFASCTVRPLLGKAFTHLLDTHLLVHQTLKRGHEGKSNARSDVSVIEVVQDRHGDGLGRWAAFTVDQMGRLADVD</sequence>
<dbReference type="InterPro" id="IPR027417">
    <property type="entry name" value="P-loop_NTPase"/>
</dbReference>
<dbReference type="InterPro" id="IPR051988">
    <property type="entry name" value="HRR_RAD51_Paralog"/>
</dbReference>
<dbReference type="GO" id="GO:0042148">
    <property type="term" value="P:DNA strand invasion"/>
    <property type="evidence" value="ECO:0007669"/>
    <property type="project" value="TreeGrafter"/>
</dbReference>
<gene>
    <name evidence="4" type="ORF">LTR09_006023</name>
</gene>
<dbReference type="Gene3D" id="3.40.50.300">
    <property type="entry name" value="P-loop containing nucleotide triphosphate hydrolases"/>
    <property type="match status" value="1"/>
</dbReference>
<feature type="compositionally biased region" description="Polar residues" evidence="3">
    <location>
        <begin position="144"/>
        <end position="155"/>
    </location>
</feature>
<dbReference type="GO" id="GO:0005815">
    <property type="term" value="C:microtubule organizing center"/>
    <property type="evidence" value="ECO:0007669"/>
    <property type="project" value="TreeGrafter"/>
</dbReference>
<dbReference type="GO" id="GO:0003697">
    <property type="term" value="F:single-stranded DNA binding"/>
    <property type="evidence" value="ECO:0007669"/>
    <property type="project" value="TreeGrafter"/>
</dbReference>
<dbReference type="GO" id="GO:0005657">
    <property type="term" value="C:replication fork"/>
    <property type="evidence" value="ECO:0007669"/>
    <property type="project" value="TreeGrafter"/>
</dbReference>
<dbReference type="GO" id="GO:0033063">
    <property type="term" value="C:Rad51B-Rad51C-Rad51D-XRCC2 complex"/>
    <property type="evidence" value="ECO:0007669"/>
    <property type="project" value="TreeGrafter"/>
</dbReference>
<evidence type="ECO:0000256" key="3">
    <source>
        <dbReference type="SAM" id="MobiDB-lite"/>
    </source>
</evidence>
<evidence type="ECO:0000313" key="5">
    <source>
        <dbReference type="Proteomes" id="UP001271007"/>
    </source>
</evidence>
<protein>
    <recommendedName>
        <fullName evidence="6">DNA recombination and repair protein Rad51-like C-terminal domain-containing protein</fullName>
    </recommendedName>
</protein>
<dbReference type="EMBL" id="JAWDJX010000018">
    <property type="protein sequence ID" value="KAK3052959.1"/>
    <property type="molecule type" value="Genomic_DNA"/>
</dbReference>
<dbReference type="Proteomes" id="UP001271007">
    <property type="component" value="Unassembled WGS sequence"/>
</dbReference>
<dbReference type="GO" id="GO:0000400">
    <property type="term" value="F:four-way junction DNA binding"/>
    <property type="evidence" value="ECO:0007669"/>
    <property type="project" value="TreeGrafter"/>
</dbReference>
<dbReference type="PANTHER" id="PTHR46457:SF1">
    <property type="entry name" value="DNA REPAIR PROTEIN RAD51 HOMOLOG 4"/>
    <property type="match status" value="1"/>
</dbReference>